<evidence type="ECO:0000313" key="2">
    <source>
        <dbReference type="EMBL" id="APD92235.1"/>
    </source>
</evidence>
<dbReference type="SUPFAM" id="SSF74653">
    <property type="entry name" value="TolA/TonB C-terminal domain"/>
    <property type="match status" value="1"/>
</dbReference>
<sequence length="323" mass="34855">MKEPTLFTLPDIPDDKSLVPIARTGIPSKLTKSGLSLSLLLHAVVLAMLLASGINAAKVPHARKSPPLQAYMITSPQIHSLRVVPLAESAAVDNTGHAENESNSSATSPSPKKAALPAPVKEPVVSKGPLTDSSAFDKINERVKRVQAAQKQEGSDNSASIDELVAKLKKGREQRDALFDTISEISTPQKPLELMSTTEAPKDVPEALSSQDAVGSMSMDPLFLYQSQIAEKIRSYIRSSSPLVGECKLSLSLSRDGHVIKISPLRGGKKICAASVKAALRADVFSMPQDNYLYQNLKRLTITVRMDENQNTFPVENPIINTL</sequence>
<evidence type="ECO:0000313" key="3">
    <source>
        <dbReference type="Proteomes" id="UP000182101"/>
    </source>
</evidence>
<dbReference type="InterPro" id="IPR014161">
    <property type="entry name" value="Tol-Pal_TolA"/>
</dbReference>
<keyword evidence="2" id="KW-0614">Plasmid</keyword>
<protein>
    <recommendedName>
        <fullName evidence="4">TonB C-terminal domain-containing protein</fullName>
    </recommendedName>
</protein>
<gene>
    <name evidence="2" type="ORF">BM524_20175</name>
</gene>
<dbReference type="GO" id="GO:0019534">
    <property type="term" value="F:toxin transmembrane transporter activity"/>
    <property type="evidence" value="ECO:0007669"/>
    <property type="project" value="InterPro"/>
</dbReference>
<organism evidence="2 3">
    <name type="scientific">Alteromonas mediterranea</name>
    <dbReference type="NCBI Taxonomy" id="314275"/>
    <lineage>
        <taxon>Bacteria</taxon>
        <taxon>Pseudomonadati</taxon>
        <taxon>Pseudomonadota</taxon>
        <taxon>Gammaproteobacteria</taxon>
        <taxon>Alteromonadales</taxon>
        <taxon>Alteromonadaceae</taxon>
        <taxon>Alteromonas/Salinimonas group</taxon>
        <taxon>Alteromonas</taxon>
    </lineage>
</organism>
<dbReference type="GO" id="GO:0016020">
    <property type="term" value="C:membrane"/>
    <property type="evidence" value="ECO:0007669"/>
    <property type="project" value="InterPro"/>
</dbReference>
<dbReference type="Proteomes" id="UP000182101">
    <property type="component" value="Plasmid pAMCP48-600"/>
</dbReference>
<proteinExistence type="predicted"/>
<feature type="region of interest" description="Disordered" evidence="1">
    <location>
        <begin position="95"/>
        <end position="138"/>
    </location>
</feature>
<dbReference type="EMBL" id="CP018025">
    <property type="protein sequence ID" value="APD92235.1"/>
    <property type="molecule type" value="Genomic_DNA"/>
</dbReference>
<dbReference type="GO" id="GO:0043213">
    <property type="term" value="P:bacteriocin transport"/>
    <property type="evidence" value="ECO:0007669"/>
    <property type="project" value="InterPro"/>
</dbReference>
<dbReference type="Pfam" id="PF06519">
    <property type="entry name" value="TolA"/>
    <property type="match status" value="1"/>
</dbReference>
<dbReference type="AlphaFoldDB" id="A0AAC9NSX6"/>
<geneLocation type="plasmid" evidence="3">
    <name>pamcp48-600</name>
</geneLocation>
<name>A0AAC9NSX6_9ALTE</name>
<dbReference type="RefSeq" id="WP_071960848.1">
    <property type="nucleotide sequence ID" value="NZ_CP018025.1"/>
</dbReference>
<reference evidence="2 3" key="1">
    <citation type="submission" date="2016-11" db="EMBL/GenBank/DDBJ databases">
        <title>Networking in microbes: conjugative elements and plasmids in the genus Alteromonas.</title>
        <authorList>
            <person name="Lopez-Perez M."/>
            <person name="Ramon-Marco N."/>
            <person name="Rodriguez-Valera F."/>
        </authorList>
    </citation>
    <scope>NUCLEOTIDE SEQUENCE [LARGE SCALE GENOMIC DNA]</scope>
    <source>
        <strain evidence="2 3">CP48</strain>
        <plasmid evidence="3">pamcp48-600</plasmid>
    </source>
</reference>
<evidence type="ECO:0000256" key="1">
    <source>
        <dbReference type="SAM" id="MobiDB-lite"/>
    </source>
</evidence>
<dbReference type="Gene3D" id="3.30.1150.10">
    <property type="match status" value="1"/>
</dbReference>
<accession>A0AAC9NSX6</accession>
<evidence type="ECO:0008006" key="4">
    <source>
        <dbReference type="Google" id="ProtNLM"/>
    </source>
</evidence>
<feature type="compositionally biased region" description="Low complexity" evidence="1">
    <location>
        <begin position="101"/>
        <end position="125"/>
    </location>
</feature>